<keyword evidence="3" id="KW-0342">GTP-binding</keyword>
<evidence type="ECO:0000256" key="2">
    <source>
        <dbReference type="ARBA" id="ARBA00022741"/>
    </source>
</evidence>
<dbReference type="PROSITE" id="PS51720">
    <property type="entry name" value="G_AIG1"/>
    <property type="match status" value="2"/>
</dbReference>
<dbReference type="Gene3D" id="3.40.50.300">
    <property type="entry name" value="P-loop containing nucleotide triphosphate hydrolases"/>
    <property type="match status" value="2"/>
</dbReference>
<dbReference type="SUPFAM" id="SSF52540">
    <property type="entry name" value="P-loop containing nucleoside triphosphate hydrolases"/>
    <property type="match status" value="2"/>
</dbReference>
<protein>
    <submittedName>
        <fullName evidence="6">GTPase IMAP family member 8-like</fullName>
    </submittedName>
</protein>
<dbReference type="OMA" id="CIFREKE"/>
<dbReference type="InterPro" id="IPR027417">
    <property type="entry name" value="P-loop_NTPase"/>
</dbReference>
<dbReference type="InParanoid" id="A0A673W062"/>
<dbReference type="InterPro" id="IPR045058">
    <property type="entry name" value="GIMA/IAN/Toc"/>
</dbReference>
<dbReference type="GeneTree" id="ENSGT01120000271858"/>
<dbReference type="PANTHER" id="PTHR10903:SF170">
    <property type="entry name" value="GTPASE IMAP FAMILY MEMBER 7"/>
    <property type="match status" value="1"/>
</dbReference>
<dbReference type="KEGG" id="stru:115191644"/>
<dbReference type="CDD" id="cd01852">
    <property type="entry name" value="AIG1"/>
    <property type="match status" value="2"/>
</dbReference>
<keyword evidence="4" id="KW-0175">Coiled coil</keyword>
<dbReference type="AlphaFoldDB" id="A0A673W062"/>
<dbReference type="FunCoup" id="A0A673W062">
    <property type="interactions" value="856"/>
</dbReference>
<evidence type="ECO:0000313" key="7">
    <source>
        <dbReference type="Proteomes" id="UP000472277"/>
    </source>
</evidence>
<gene>
    <name evidence="6" type="primary">LOC115191644</name>
</gene>
<evidence type="ECO:0000259" key="5">
    <source>
        <dbReference type="PROSITE" id="PS51720"/>
    </source>
</evidence>
<dbReference type="InterPro" id="IPR006703">
    <property type="entry name" value="G_AIG1"/>
</dbReference>
<evidence type="ECO:0000313" key="6">
    <source>
        <dbReference type="Ensembl" id="ENSSTUP00000002328.1"/>
    </source>
</evidence>
<name>A0A673W062_SALTR</name>
<dbReference type="Proteomes" id="UP000472277">
    <property type="component" value="Chromosome 4"/>
</dbReference>
<reference evidence="6" key="1">
    <citation type="submission" date="2025-08" db="UniProtKB">
        <authorList>
            <consortium name="Ensembl"/>
        </authorList>
    </citation>
    <scope>IDENTIFICATION</scope>
</reference>
<feature type="domain" description="AIG1-type G" evidence="5">
    <location>
        <begin position="5"/>
        <end position="203"/>
    </location>
</feature>
<dbReference type="FunFam" id="3.40.50.300:FF:000366">
    <property type="entry name" value="GTPase, IMAP family member 2"/>
    <property type="match status" value="2"/>
</dbReference>
<evidence type="ECO:0000256" key="3">
    <source>
        <dbReference type="ARBA" id="ARBA00023134"/>
    </source>
</evidence>
<proteinExistence type="inferred from homology"/>
<dbReference type="Pfam" id="PF04548">
    <property type="entry name" value="AIG1"/>
    <property type="match status" value="2"/>
</dbReference>
<keyword evidence="7" id="KW-1185">Reference proteome</keyword>
<dbReference type="PANTHER" id="PTHR10903">
    <property type="entry name" value="GTPASE, IMAP FAMILY MEMBER-RELATED"/>
    <property type="match status" value="1"/>
</dbReference>
<dbReference type="GO" id="GO:0005525">
    <property type="term" value="F:GTP binding"/>
    <property type="evidence" value="ECO:0007669"/>
    <property type="project" value="UniProtKB-KW"/>
</dbReference>
<accession>A0A673W062</accession>
<dbReference type="RefSeq" id="XP_029605307.1">
    <property type="nucleotide sequence ID" value="XM_029749447.1"/>
</dbReference>
<feature type="domain" description="AIG1-type G" evidence="5">
    <location>
        <begin position="276"/>
        <end position="474"/>
    </location>
</feature>
<dbReference type="Ensembl" id="ENSSTUT00000002482.1">
    <property type="protein sequence ID" value="ENSSTUP00000002328.1"/>
    <property type="gene ID" value="ENSSTUG00000001193.1"/>
</dbReference>
<comment type="similarity">
    <text evidence="1">Belongs to the TRAFAC class TrmE-Era-EngA-EngB-Septin-like GTPase superfamily. AIG1/Toc34/Toc159-like paraseptin GTPase family. IAN subfamily.</text>
</comment>
<sequence length="572" mass="64039">MTEQNKKVRIVLVGKTGAGKSASGNTILRKKAFESKMAFISVTSTCDKKRGEVGGQSVAVIDTPGLFDTKLTRNKALQEISQCLLFSAPGPHVFLVVIKLGRFTEEEQKTVEMIQTLFGDEASKYTMVLFTHGDLLDDVTIEDFLHGNPDLERLIAKCNGGYHVYKNKDQNPSRVTELLEKINMMVKMNRGRYYTTEMFQEAERAIEQEKEGILKENEEQRRREMEELKAKFEGERLREVEKLKRKQEETLNVLVRKTVPVKSLTALQNPNMTEQNKEVRIVLVGKTGAGKSASGNTLLGRKPFISKMSPISVTSTCDKKRGEVGGQSVAVIDTPGLFDTKLTQNKALQEISQCLLFSAPGPHVFLVVIKLGRFTEEEQKTVEIIQTLFGDEASKYTMVLFTHGDLLDDVTIEDFLHGNPDLESFIAKCNGGYYVFKNKDQNPSQVTELLEKINKMVEMNGGSHFTTEMFQEAERAIEEEKKRLLKENEEQRRREMEELKAKFEGERLTEEVEKLRKKQDSEARKNAENTHRLRKGAGIGAIVGVVGGPLGMAVGAAFGASVGAVVNACRSQ</sequence>
<reference evidence="6" key="2">
    <citation type="submission" date="2025-09" db="UniProtKB">
        <authorList>
            <consortium name="Ensembl"/>
        </authorList>
    </citation>
    <scope>IDENTIFICATION</scope>
</reference>
<dbReference type="OrthoDB" id="5985928at2759"/>
<organism evidence="6 7">
    <name type="scientific">Salmo trutta</name>
    <name type="common">Brown trout</name>
    <dbReference type="NCBI Taxonomy" id="8032"/>
    <lineage>
        <taxon>Eukaryota</taxon>
        <taxon>Metazoa</taxon>
        <taxon>Chordata</taxon>
        <taxon>Craniata</taxon>
        <taxon>Vertebrata</taxon>
        <taxon>Euteleostomi</taxon>
        <taxon>Actinopterygii</taxon>
        <taxon>Neopterygii</taxon>
        <taxon>Teleostei</taxon>
        <taxon>Protacanthopterygii</taxon>
        <taxon>Salmoniformes</taxon>
        <taxon>Salmonidae</taxon>
        <taxon>Salmoninae</taxon>
        <taxon>Salmo</taxon>
    </lineage>
</organism>
<evidence type="ECO:0000256" key="1">
    <source>
        <dbReference type="ARBA" id="ARBA00008535"/>
    </source>
</evidence>
<dbReference type="GeneID" id="115191644"/>
<evidence type="ECO:0000256" key="4">
    <source>
        <dbReference type="SAM" id="Coils"/>
    </source>
</evidence>
<feature type="coiled-coil region" evidence="4">
    <location>
        <begin position="470"/>
        <end position="525"/>
    </location>
</feature>
<keyword evidence="2" id="KW-0547">Nucleotide-binding</keyword>
<feature type="coiled-coil region" evidence="4">
    <location>
        <begin position="199"/>
        <end position="257"/>
    </location>
</feature>